<dbReference type="SUPFAM" id="SSF56801">
    <property type="entry name" value="Acetyl-CoA synthetase-like"/>
    <property type="match status" value="1"/>
</dbReference>
<dbReference type="PANTHER" id="PTHR43775:SF37">
    <property type="entry name" value="SI:DKEY-61P9.11"/>
    <property type="match status" value="1"/>
</dbReference>
<dbReference type="Gene3D" id="3.30.70.3290">
    <property type="match status" value="1"/>
</dbReference>
<dbReference type="Gene3D" id="3.40.50.12780">
    <property type="entry name" value="N-terminal domain of ligase-like"/>
    <property type="match status" value="1"/>
</dbReference>
<dbReference type="InterPro" id="IPR000873">
    <property type="entry name" value="AMP-dep_synth/lig_dom"/>
</dbReference>
<dbReference type="InterPro" id="IPR014031">
    <property type="entry name" value="Ketoacyl_synth_C"/>
</dbReference>
<keyword evidence="4" id="KW-0808">Transferase</keyword>
<protein>
    <submittedName>
        <fullName evidence="7">Hispidin synthase</fullName>
    </submittedName>
</protein>
<dbReference type="SMART" id="SM00827">
    <property type="entry name" value="PKS_AT"/>
    <property type="match status" value="1"/>
</dbReference>
<gene>
    <name evidence="7" type="primary">hips</name>
</gene>
<evidence type="ECO:0000259" key="5">
    <source>
        <dbReference type="PROSITE" id="PS50075"/>
    </source>
</evidence>
<dbReference type="Gene3D" id="3.40.366.10">
    <property type="entry name" value="Malonyl-Coenzyme A Acyl Carrier Protein, domain 2"/>
    <property type="match status" value="1"/>
</dbReference>
<dbReference type="InterPro" id="IPR050091">
    <property type="entry name" value="PKS_NRPS_Biosynth_Enz"/>
</dbReference>
<dbReference type="InterPro" id="IPR036736">
    <property type="entry name" value="ACP-like_sf"/>
</dbReference>
<dbReference type="InterPro" id="IPR014030">
    <property type="entry name" value="Ketoacyl_synth_N"/>
</dbReference>
<feature type="domain" description="Carrier" evidence="5">
    <location>
        <begin position="1596"/>
        <end position="1671"/>
    </location>
</feature>
<feature type="non-terminal residue" evidence="7">
    <location>
        <position position="1766"/>
    </location>
</feature>
<dbReference type="PROSITE" id="PS52004">
    <property type="entry name" value="KS3_2"/>
    <property type="match status" value="1"/>
</dbReference>
<dbReference type="InterPro" id="IPR020841">
    <property type="entry name" value="PKS_Beta-ketoAc_synthase_dom"/>
</dbReference>
<feature type="domain" description="Carrier" evidence="5">
    <location>
        <begin position="1689"/>
        <end position="1764"/>
    </location>
</feature>
<feature type="domain" description="Carrier" evidence="5">
    <location>
        <begin position="586"/>
        <end position="661"/>
    </location>
</feature>
<dbReference type="Gene3D" id="3.40.47.10">
    <property type="match status" value="1"/>
</dbReference>
<reference evidence="7" key="1">
    <citation type="journal article" date="2018" name="Proc. Natl. Acad. Sci. U.S.A.">
        <title>Genetically encodable bioluminescent system from fungi.</title>
        <authorList>
            <person name="Kotlobay A.A."/>
            <person name="Sarkinyan K.S."/>
            <person name="Mokrushina Y.A."/>
            <person name="Marcet-Houben M."/>
            <person name="Serebrovskaya E.O."/>
            <person name="Markina N.M."/>
            <person name="Somermeyer L.G."/>
            <person name="Gorokhovatsky A.Y."/>
            <person name="Vvedensky A."/>
            <person name="Purtov K.V."/>
            <person name="Petushkov V.N."/>
            <person name="Rodionova N.S."/>
            <person name="Chepurnyh T.V."/>
            <person name="Fakhranurova L.I."/>
            <person name="Guglya E.B."/>
            <person name="Ziganshin R."/>
            <person name="Tsarkova A.S."/>
            <person name="Kaskova Z.M."/>
            <person name="Shender V."/>
            <person name="Abakumov M."/>
            <person name="Akakumova T.O."/>
            <person name="Povolotskaya I.S."/>
            <person name="Eroshkin F.M."/>
            <person name="Zaraisky A.G."/>
            <person name="Mishin A.S."/>
            <person name="Dolgov S.V."/>
            <person name="Mitiouchkina T.Y."/>
            <person name="Kopantzev E.P."/>
            <person name="Waldenmaier H.E."/>
            <person name="Oliveira A.G."/>
            <person name="Oba Y."/>
            <person name="Barsova E."/>
            <person name="Bogdanova E.A."/>
            <person name="Gabaldon T."/>
            <person name="Stevani C.V."/>
            <person name="Lukyanov S."/>
            <person name="Smirnov I.V."/>
            <person name="Gitelson J.I."/>
            <person name="Kondrashov F.A."/>
            <person name="Yampolsky I.V."/>
        </authorList>
    </citation>
    <scope>NUCLEOTIDE SEQUENCE</scope>
</reference>
<dbReference type="InterPro" id="IPR016036">
    <property type="entry name" value="Malonyl_transacylase_ACP-bd"/>
</dbReference>
<dbReference type="PROSITE" id="PS50075">
    <property type="entry name" value="CARRIER"/>
    <property type="match status" value="3"/>
</dbReference>
<comment type="pathway">
    <text evidence="1">Secondary metabolite biosynthesis.</text>
</comment>
<dbReference type="Pfam" id="PF02801">
    <property type="entry name" value="Ketoacyl-synt_C"/>
    <property type="match status" value="1"/>
</dbReference>
<evidence type="ECO:0000259" key="6">
    <source>
        <dbReference type="PROSITE" id="PS52004"/>
    </source>
</evidence>
<dbReference type="SUPFAM" id="SSF47336">
    <property type="entry name" value="ACP-like"/>
    <property type="match status" value="3"/>
</dbReference>
<dbReference type="Pfam" id="PF00550">
    <property type="entry name" value="PP-binding"/>
    <property type="match status" value="3"/>
</dbReference>
<dbReference type="InterPro" id="IPR016039">
    <property type="entry name" value="Thiolase-like"/>
</dbReference>
<dbReference type="InterPro" id="IPR042099">
    <property type="entry name" value="ANL_N_sf"/>
</dbReference>
<dbReference type="GO" id="GO:0031177">
    <property type="term" value="F:phosphopantetheine binding"/>
    <property type="evidence" value="ECO:0007669"/>
    <property type="project" value="InterPro"/>
</dbReference>
<dbReference type="InterPro" id="IPR016035">
    <property type="entry name" value="Acyl_Trfase/lysoPLipase"/>
</dbReference>
<dbReference type="Pfam" id="PF00109">
    <property type="entry name" value="ketoacyl-synt"/>
    <property type="match status" value="1"/>
</dbReference>
<evidence type="ECO:0000256" key="4">
    <source>
        <dbReference type="ARBA" id="ARBA00022679"/>
    </source>
</evidence>
<dbReference type="InterPro" id="IPR009081">
    <property type="entry name" value="PP-bd_ACP"/>
</dbReference>
<keyword evidence="2" id="KW-0596">Phosphopantetheine</keyword>
<dbReference type="EMBL" id="LC435351">
    <property type="protein sequence ID" value="BBH43481.1"/>
    <property type="molecule type" value="mRNA"/>
</dbReference>
<evidence type="ECO:0000256" key="3">
    <source>
        <dbReference type="ARBA" id="ARBA00022553"/>
    </source>
</evidence>
<evidence type="ECO:0000256" key="2">
    <source>
        <dbReference type="ARBA" id="ARBA00022450"/>
    </source>
</evidence>
<dbReference type="CDD" id="cd00833">
    <property type="entry name" value="PKS"/>
    <property type="match status" value="1"/>
</dbReference>
<accession>A0A3G9JTG0</accession>
<proteinExistence type="evidence at transcript level"/>
<sequence>MAADRHFSLLDVFLDVAHNAETSQRNILECGLDTWTYSDLDIISSALAQDLSTTLGCSPRVAVVSENHPYVFALMLAVWKLGGIFIPIDVHVPAELLTGMLRIVAPDCVVIPETDLSNQRVISALYLHVIPFNVNASTMSTLRQKYVLSTQKPLLSEFPLPHVDRACLYLFTSSASSTANLKCVPLTHALILSNCRSKLAWWRRVRPEENMDGMRVLGWAPWSHILAYMQDIGTATLLNAGCYVFASVPSTYPTQHVANGLQDPTSNIIKSLLNRRITAFACVPFILSELKAMCDPASGPDAKDQMCLGAGEKVRLISTLQNLIMFECGGAALEADITDWTVENGISVMVGIGMTETAGTVLAARAQDARSNGYSAEEALIADGILSLVGPDEEEMAFDGELVVKSKLIPHGYIKYHDSAFSVDSDDWVTFKTGDKYQRTPDGHFKWLGRKTDFIQMTSSETLDPRPIEKALCMNPIIANACVIGDRFLREPATGVCAIVEIRSDVDMASAEVDREIANVLAPINRDLPPALRIAWSRVLIIRPPQKIPLTKKGEVFRKKIEDIFGTFLGVGVTTKVEVDHESKEDDTEHIVRQVVSNLLGVHDPELLSTLSFAELGMTSFMAVSIVNTLNKHIGGLALPLNSCYIHIDLDSLVDAISLERGHRKNPTPFSSNPFLAFESSQQKDMEIVIVGKAFRLPGSLDNSTSLWEALLSKSDSVIGDIPPDRWDHASFYPHDICFTKAGLVDVSHYDYRFFGLTATEALYVSPTMRLALEVSFEALENANIPLSKLKGTRTAVYVATKDDGFETLLNAEQGYDAYTRFYGTGRAPSTASGRISYLLDIHGPSVTVDTACSGGIVCIDQAITFLQSGGADTAIVCSSNTHCWPGSFMFLTAQGMVSPNGRCATFTTNADGYVPSEGAVAFVLKTHSAATRDKDNILAVIKSTDVSHNGRSQGLVAPNVKAQTNLHQSLLRKAGLHPDLINFIEAHGTGTSLGDLSEIQGINNAYTSSRPRPAGPLIISASKTVLGHSEPTAGMAGILTTLLAFEKETVPGLNHLTEHNLNPSLDCSAVPLLIPHEPVHISGAKPHRAAVLSYGFAGTLAGTILESPPCDLTRPLSNDIQEHPMIFVVSGKTVPSLEAYLERYLVFLRVAKPSEFHDICYTTCIGRELYKYRFSCVARNMADLISQIEHRLTTCSTSKEKPRGSLGFVFSGQGTQFPGMAAALAERYSGFRALVSKFGQIAQEQSGYPIDRLLLEVTDTLPEANSEVDQICIFVYQYSVLQWLQRLGIQPKTVLGHSLGEITASVAVGAFSFRSALDLVVTRARLLRPQPKFSAGMAAVAASKEEVEGLIDMLKLAESLSVAVHNSPRSIVVSGASAAVDAMVVAAKKQGLKASRLKVDQAFHSPYVDSAVSGLLDWSNKHRSTFLPLNIPLYSTLTGARIPKGGKFCWDHWVNHARKPVQFAAAAAAMDEDQSIGVLVDVGPQPVAWTLLQANNLLNTSSIALSAKIGKDQEMALLSALSYLVQEHNLSLSFYELYSQRHGTLKKTDVPTYPFRRVHRYPTFIPSRNRSPADMRVAIPPTDLSVRKNVDATPQSRRAGLIACLKVILELTPGEEFDLSETLNARGVDSVMFAQLRKRVGEEFDLDIPMIYLSDVFTMEQMIDYLVEQSSPTSKLVEISVNQSLDGEGLRTGLVSCLRDVLEISSDEELDFSETLNARGTDSIMFAQLRKRVGEGFGLEIPMIYLSDVFTMEDMINFLVSERSC</sequence>
<dbReference type="InterPro" id="IPR001227">
    <property type="entry name" value="Ac_transferase_dom_sf"/>
</dbReference>
<feature type="domain" description="Ketosynthase family 3 (KS3)" evidence="6">
    <location>
        <begin position="685"/>
        <end position="1108"/>
    </location>
</feature>
<dbReference type="PANTHER" id="PTHR43775">
    <property type="entry name" value="FATTY ACID SYNTHASE"/>
    <property type="match status" value="1"/>
</dbReference>
<dbReference type="GO" id="GO:0006633">
    <property type="term" value="P:fatty acid biosynthetic process"/>
    <property type="evidence" value="ECO:0007669"/>
    <property type="project" value="TreeGrafter"/>
</dbReference>
<dbReference type="SMART" id="SM00823">
    <property type="entry name" value="PKS_PP"/>
    <property type="match status" value="3"/>
</dbReference>
<dbReference type="GO" id="GO:0004312">
    <property type="term" value="F:fatty acid synthase activity"/>
    <property type="evidence" value="ECO:0007669"/>
    <property type="project" value="TreeGrafter"/>
</dbReference>
<organism evidence="7">
    <name type="scientific">Guyanagaster necrorhizus</name>
    <dbReference type="NCBI Taxonomy" id="856835"/>
    <lineage>
        <taxon>Eukaryota</taxon>
        <taxon>Fungi</taxon>
        <taxon>Dikarya</taxon>
        <taxon>Basidiomycota</taxon>
        <taxon>Agaricomycotina</taxon>
        <taxon>Agaricomycetes</taxon>
        <taxon>Agaricomycetidae</taxon>
        <taxon>Agaricales</taxon>
        <taxon>Marasmiineae</taxon>
        <taxon>Physalacriaceae</taxon>
        <taxon>Guyanagaster</taxon>
    </lineage>
</organism>
<dbReference type="SUPFAM" id="SSF53901">
    <property type="entry name" value="Thiolase-like"/>
    <property type="match status" value="1"/>
</dbReference>
<dbReference type="SMART" id="SM00825">
    <property type="entry name" value="PKS_KS"/>
    <property type="match status" value="1"/>
</dbReference>
<dbReference type="Gene3D" id="1.10.1200.10">
    <property type="entry name" value="ACP-like"/>
    <property type="match status" value="3"/>
</dbReference>
<dbReference type="SUPFAM" id="SSF52151">
    <property type="entry name" value="FabD/lysophospholipase-like"/>
    <property type="match status" value="1"/>
</dbReference>
<name>A0A3G9JTG0_9AGAR</name>
<dbReference type="InterPro" id="IPR020806">
    <property type="entry name" value="PKS_PP-bd"/>
</dbReference>
<dbReference type="Pfam" id="PF00501">
    <property type="entry name" value="AMP-binding"/>
    <property type="match status" value="1"/>
</dbReference>
<dbReference type="SUPFAM" id="SSF55048">
    <property type="entry name" value="Probable ACP-binding domain of malonyl-CoA ACP transacylase"/>
    <property type="match status" value="1"/>
</dbReference>
<dbReference type="Pfam" id="PF22621">
    <property type="entry name" value="CurL-like_PKS_C"/>
    <property type="match status" value="1"/>
</dbReference>
<evidence type="ECO:0000256" key="1">
    <source>
        <dbReference type="ARBA" id="ARBA00005179"/>
    </source>
</evidence>
<keyword evidence="3" id="KW-0597">Phosphoprotein</keyword>
<dbReference type="Pfam" id="PF00698">
    <property type="entry name" value="Acyl_transf_1"/>
    <property type="match status" value="1"/>
</dbReference>
<dbReference type="InterPro" id="IPR014043">
    <property type="entry name" value="Acyl_transferase_dom"/>
</dbReference>
<evidence type="ECO:0000313" key="7">
    <source>
        <dbReference type="EMBL" id="BBH43481.1"/>
    </source>
</evidence>
<dbReference type="Pfam" id="PF23562">
    <property type="entry name" value="AMP-binding_C_3"/>
    <property type="match status" value="1"/>
</dbReference>